<protein>
    <submittedName>
        <fullName evidence="1">Uncharacterized protein</fullName>
    </submittedName>
</protein>
<dbReference type="EMBL" id="BGPR01208797">
    <property type="protein sequence ID" value="GBN36753.1"/>
    <property type="molecule type" value="Genomic_DNA"/>
</dbReference>
<evidence type="ECO:0000313" key="3">
    <source>
        <dbReference type="Proteomes" id="UP000499080"/>
    </source>
</evidence>
<proteinExistence type="predicted"/>
<name>A0A4Y2NCU5_ARAVE</name>
<accession>A0A4Y2NCU5</accession>
<reference evidence="1 3" key="1">
    <citation type="journal article" date="2019" name="Sci. Rep.">
        <title>Orb-weaving spider Araneus ventricosus genome elucidates the spidroin gene catalogue.</title>
        <authorList>
            <person name="Kono N."/>
            <person name="Nakamura H."/>
            <person name="Ohtoshi R."/>
            <person name="Moran D.A.P."/>
            <person name="Shinohara A."/>
            <person name="Yoshida Y."/>
            <person name="Fujiwara M."/>
            <person name="Mori M."/>
            <person name="Tomita M."/>
            <person name="Arakawa K."/>
        </authorList>
    </citation>
    <scope>NUCLEOTIDE SEQUENCE [LARGE SCALE GENOMIC DNA]</scope>
</reference>
<organism evidence="1 3">
    <name type="scientific">Araneus ventricosus</name>
    <name type="common">Orbweaver spider</name>
    <name type="synonym">Epeira ventricosa</name>
    <dbReference type="NCBI Taxonomy" id="182803"/>
    <lineage>
        <taxon>Eukaryota</taxon>
        <taxon>Metazoa</taxon>
        <taxon>Ecdysozoa</taxon>
        <taxon>Arthropoda</taxon>
        <taxon>Chelicerata</taxon>
        <taxon>Arachnida</taxon>
        <taxon>Araneae</taxon>
        <taxon>Araneomorphae</taxon>
        <taxon>Entelegynae</taxon>
        <taxon>Araneoidea</taxon>
        <taxon>Araneidae</taxon>
        <taxon>Araneus</taxon>
    </lineage>
</organism>
<sequence length="121" mass="13657">MQVLRLAQSGIGNAPVPTYYFDSEGSTYRAEGGRSAEKLVFRRRLSLRKGEKTSIGRGNKFQEKDSLIDSRLKRFNEKCCFVSRCSGGGILFSLFGTSAYFRRVRMSSEYEVAGWDLSEMA</sequence>
<dbReference type="AlphaFoldDB" id="A0A4Y2NCU5"/>
<evidence type="ECO:0000313" key="2">
    <source>
        <dbReference type="EMBL" id="GBN36773.1"/>
    </source>
</evidence>
<keyword evidence="3" id="KW-1185">Reference proteome</keyword>
<dbReference type="Proteomes" id="UP000499080">
    <property type="component" value="Unassembled WGS sequence"/>
</dbReference>
<gene>
    <name evidence="2" type="ORF">AVEN_249203_1</name>
    <name evidence="1" type="ORF">AVEN_7072_1</name>
</gene>
<evidence type="ECO:0000313" key="1">
    <source>
        <dbReference type="EMBL" id="GBN36753.1"/>
    </source>
</evidence>
<dbReference type="EMBL" id="BGPR01208807">
    <property type="protein sequence ID" value="GBN36773.1"/>
    <property type="molecule type" value="Genomic_DNA"/>
</dbReference>
<comment type="caution">
    <text evidence="1">The sequence shown here is derived from an EMBL/GenBank/DDBJ whole genome shotgun (WGS) entry which is preliminary data.</text>
</comment>